<feature type="compositionally biased region" description="Basic and acidic residues" evidence="1">
    <location>
        <begin position="14"/>
        <end position="24"/>
    </location>
</feature>
<reference evidence="2" key="1">
    <citation type="submission" date="2016-11" db="EMBL/GenBank/DDBJ databases">
        <authorList>
            <person name="Jaros S."/>
            <person name="Januszkiewicz K."/>
            <person name="Wedrychowicz H."/>
        </authorList>
    </citation>
    <scope>NUCLEOTIDE SEQUENCE [LARGE SCALE GENOMIC DNA]</scope>
    <source>
        <strain evidence="2">DSM 100566</strain>
    </source>
</reference>
<feature type="region of interest" description="Disordered" evidence="1">
    <location>
        <begin position="1"/>
        <end position="24"/>
    </location>
</feature>
<dbReference type="EMBL" id="FQUV01000013">
    <property type="protein sequence ID" value="SHF81707.1"/>
    <property type="molecule type" value="Genomic_DNA"/>
</dbReference>
<dbReference type="Proteomes" id="UP000184144">
    <property type="component" value="Unassembled WGS sequence"/>
</dbReference>
<evidence type="ECO:0000313" key="4">
    <source>
        <dbReference type="Proteomes" id="UP000184144"/>
    </source>
</evidence>
<evidence type="ECO:0000256" key="1">
    <source>
        <dbReference type="SAM" id="MobiDB-lite"/>
    </source>
</evidence>
<keyword evidence="4" id="KW-1185">Reference proteome</keyword>
<reference evidence="4" key="2">
    <citation type="submission" date="2016-11" db="EMBL/GenBank/DDBJ databases">
        <authorList>
            <person name="Varghese N."/>
            <person name="Submissions S."/>
        </authorList>
    </citation>
    <scope>NUCLEOTIDE SEQUENCE [LARGE SCALE GENOMIC DNA]</scope>
    <source>
        <strain evidence="4">DSM 100566</strain>
    </source>
</reference>
<feature type="non-terminal residue" evidence="2">
    <location>
        <position position="1"/>
    </location>
</feature>
<dbReference type="EMBL" id="FQUV01000003">
    <property type="protein sequence ID" value="SHE87157.1"/>
    <property type="molecule type" value="Genomic_DNA"/>
</dbReference>
<organism evidence="2 4">
    <name type="scientific">Litoreibacter ascidiaceicola</name>
    <dbReference type="NCBI Taxonomy" id="1486859"/>
    <lineage>
        <taxon>Bacteria</taxon>
        <taxon>Pseudomonadati</taxon>
        <taxon>Pseudomonadota</taxon>
        <taxon>Alphaproteobacteria</taxon>
        <taxon>Rhodobacterales</taxon>
        <taxon>Roseobacteraceae</taxon>
        <taxon>Litoreibacter</taxon>
    </lineage>
</organism>
<sequence>HTNNGMLSPVDYETEQKKMSEVGV</sequence>
<protein>
    <submittedName>
        <fullName evidence="2">Uncharacterized protein</fullName>
    </submittedName>
</protein>
<accession>A0A1M4X194</accession>
<proteinExistence type="predicted"/>
<name>A0A1M4X194_9RHOB</name>
<evidence type="ECO:0000313" key="2">
    <source>
        <dbReference type="EMBL" id="SHE87157.1"/>
    </source>
</evidence>
<evidence type="ECO:0000313" key="3">
    <source>
        <dbReference type="EMBL" id="SHF81707.1"/>
    </source>
</evidence>
<dbReference type="AlphaFoldDB" id="A0A1M4X194"/>
<gene>
    <name evidence="2" type="ORF">SAMN05444273_1031</name>
    <name evidence="3" type="ORF">SAMN05444273_11366</name>
</gene>